<comment type="catalytic activity">
    <reaction evidence="3">
        <text>[protein]-L-glutamate 5-O-methyl ester + H2O = L-glutamyl-[protein] + methanol + H(+)</text>
        <dbReference type="Rhea" id="RHEA:23236"/>
        <dbReference type="Rhea" id="RHEA-COMP:10208"/>
        <dbReference type="Rhea" id="RHEA-COMP:10311"/>
        <dbReference type="ChEBI" id="CHEBI:15377"/>
        <dbReference type="ChEBI" id="CHEBI:15378"/>
        <dbReference type="ChEBI" id="CHEBI:17790"/>
        <dbReference type="ChEBI" id="CHEBI:29973"/>
        <dbReference type="ChEBI" id="CHEBI:82795"/>
        <dbReference type="EC" id="3.1.1.61"/>
    </reaction>
</comment>
<dbReference type="SUPFAM" id="SSF52738">
    <property type="entry name" value="Methylesterase CheB, C-terminal domain"/>
    <property type="match status" value="1"/>
</dbReference>
<dbReference type="InterPro" id="IPR011247">
    <property type="entry name" value="Chemotax_prot-Glu_Me-esterase"/>
</dbReference>
<keyword evidence="1 4" id="KW-0378">Hydrolase</keyword>
<evidence type="ECO:0000256" key="2">
    <source>
        <dbReference type="ARBA" id="ARBA00039140"/>
    </source>
</evidence>
<evidence type="ECO:0000256" key="3">
    <source>
        <dbReference type="ARBA" id="ARBA00048267"/>
    </source>
</evidence>
<dbReference type="AlphaFoldDB" id="A0A3S4T0I2"/>
<evidence type="ECO:0000256" key="1">
    <source>
        <dbReference type="ARBA" id="ARBA00022801"/>
    </source>
</evidence>
<organism evidence="6 7">
    <name type="scientific">Pseudomonas fluorescens</name>
    <dbReference type="NCBI Taxonomy" id="294"/>
    <lineage>
        <taxon>Bacteria</taxon>
        <taxon>Pseudomonadati</taxon>
        <taxon>Pseudomonadota</taxon>
        <taxon>Gammaproteobacteria</taxon>
        <taxon>Pseudomonadales</taxon>
        <taxon>Pseudomonadaceae</taxon>
        <taxon>Pseudomonas</taxon>
    </lineage>
</organism>
<dbReference type="PANTHER" id="PTHR42872:SF6">
    <property type="entry name" value="PROTEIN-GLUTAMATE METHYLESTERASE_PROTEIN-GLUTAMINE GLUTAMINASE"/>
    <property type="match status" value="1"/>
</dbReference>
<dbReference type="GO" id="GO:0006935">
    <property type="term" value="P:chemotaxis"/>
    <property type="evidence" value="ECO:0007669"/>
    <property type="project" value="UniProtKB-UniRule"/>
</dbReference>
<reference evidence="6 7" key="1">
    <citation type="submission" date="2018-12" db="EMBL/GenBank/DDBJ databases">
        <authorList>
            <consortium name="Pathogen Informatics"/>
        </authorList>
    </citation>
    <scope>NUCLEOTIDE SEQUENCE [LARGE SCALE GENOMIC DNA]</scope>
    <source>
        <strain evidence="6 7">NCTC9428</strain>
    </source>
</reference>
<evidence type="ECO:0000313" key="6">
    <source>
        <dbReference type="EMBL" id="VEF10844.1"/>
    </source>
</evidence>
<keyword evidence="4" id="KW-0145">Chemotaxis</keyword>
<name>A0A3S4T0I2_PSEFL</name>
<feature type="active site" evidence="4">
    <location>
        <position position="137"/>
    </location>
</feature>
<dbReference type="InterPro" id="IPR000673">
    <property type="entry name" value="Sig_transdc_resp-reg_Me-estase"/>
</dbReference>
<dbReference type="InterPro" id="IPR035909">
    <property type="entry name" value="CheB_C"/>
</dbReference>
<dbReference type="GO" id="GO:0005737">
    <property type="term" value="C:cytoplasm"/>
    <property type="evidence" value="ECO:0007669"/>
    <property type="project" value="InterPro"/>
</dbReference>
<protein>
    <recommendedName>
        <fullName evidence="2">protein-glutamate methylesterase</fullName>
        <ecNumber evidence="2">3.1.1.61</ecNumber>
    </recommendedName>
</protein>
<dbReference type="Gene3D" id="3.40.50.180">
    <property type="entry name" value="Methylesterase CheB, C-terminal domain"/>
    <property type="match status" value="1"/>
</dbReference>
<dbReference type="GO" id="GO:0000156">
    <property type="term" value="F:phosphorelay response regulator activity"/>
    <property type="evidence" value="ECO:0007669"/>
    <property type="project" value="InterPro"/>
</dbReference>
<dbReference type="RefSeq" id="WP_232013083.1">
    <property type="nucleotide sequence ID" value="NZ_LR134318.1"/>
</dbReference>
<feature type="domain" description="CheB-type methylesterase" evidence="5">
    <location>
        <begin position="6"/>
        <end position="195"/>
    </location>
</feature>
<dbReference type="EC" id="3.1.1.61" evidence="2"/>
<accession>A0A3S4T0I2</accession>
<dbReference type="Pfam" id="PF01339">
    <property type="entry name" value="CheB_methylest"/>
    <property type="match status" value="1"/>
</dbReference>
<dbReference type="Proteomes" id="UP000281909">
    <property type="component" value="Chromosome"/>
</dbReference>
<dbReference type="PANTHER" id="PTHR42872">
    <property type="entry name" value="PROTEIN-GLUTAMATE METHYLESTERASE/PROTEIN-GLUTAMINE GLUTAMINASE"/>
    <property type="match status" value="1"/>
</dbReference>
<proteinExistence type="predicted"/>
<evidence type="ECO:0000313" key="7">
    <source>
        <dbReference type="Proteomes" id="UP000281909"/>
    </source>
</evidence>
<dbReference type="PROSITE" id="PS50122">
    <property type="entry name" value="CHEB"/>
    <property type="match status" value="1"/>
</dbReference>
<dbReference type="PIRSF" id="PIRSF036461">
    <property type="entry name" value="Chmtx_methlestr"/>
    <property type="match status" value="1"/>
</dbReference>
<dbReference type="EMBL" id="LR134318">
    <property type="protein sequence ID" value="VEF10844.1"/>
    <property type="molecule type" value="Genomic_DNA"/>
</dbReference>
<feature type="active site" evidence="4">
    <location>
        <position position="18"/>
    </location>
</feature>
<feature type="active site" evidence="4">
    <location>
        <position position="45"/>
    </location>
</feature>
<dbReference type="CDD" id="cd16433">
    <property type="entry name" value="CheB"/>
    <property type="match status" value="1"/>
</dbReference>
<dbReference type="GO" id="GO:0008984">
    <property type="term" value="F:protein-glutamate methylesterase activity"/>
    <property type="evidence" value="ECO:0007669"/>
    <property type="project" value="UniProtKB-EC"/>
</dbReference>
<sequence length="342" mass="36623">MSDKLSVNARNVVVIGTSAGGVQALTAFFQSLPDDLPAAFLVVLHIPAHEPSSLHQILSRTTNMQVTAAQDGELIKNGSVYVAIADRHLMVTEQGIRLTRGPKESRVRPAVDVLFRSAAVNYGARVIGVILSGALDDGTAGLWAIKDGGGLAFVQDPSEAMLGSMPESAIRHVEVDLVGTVAAIAEEITRVIGRCVEQPSRSIYKSRHQIENTIAVSGNGLGAGVMELGSISKYTCPDCHGVLIEIREGSILRFRCHTGHAFSVKSLICEVNAAIDTGLWDTLRAVEERILLLRQMAEQAKLLGAFADAELCFAQAAAAEKRLKPLRRLVLDPVFFGHDAAE</sequence>
<evidence type="ECO:0000256" key="4">
    <source>
        <dbReference type="PROSITE-ProRule" id="PRU00050"/>
    </source>
</evidence>
<gene>
    <name evidence="6" type="primary">cheB_2</name>
    <name evidence="6" type="ORF">NCTC9428_02457</name>
</gene>
<evidence type="ECO:0000259" key="5">
    <source>
        <dbReference type="PROSITE" id="PS50122"/>
    </source>
</evidence>